<dbReference type="Proteomes" id="UP001320876">
    <property type="component" value="Unassembled WGS sequence"/>
</dbReference>
<sequence>MDCKQQLQCEAAPPMLHSLLQEQLLPITLSQAWDFFATPRNLDEITPPDLGFRIVHCPAETMHEGQIIEYRVKIAPLVWIPWVTEIKAVDDGRSFIDEQRFGPYKFWHHRHTFEATEGGTKMTDLIHYALPFGPLGSIAHAMFVRRKLEGIFRFRRTELERRFGRMA</sequence>
<proteinExistence type="predicted"/>
<protein>
    <submittedName>
        <fullName evidence="1">SRPBCC family protein</fullName>
    </submittedName>
</protein>
<gene>
    <name evidence="1" type="ORF">OKA05_15445</name>
</gene>
<dbReference type="Gene3D" id="3.30.530.20">
    <property type="match status" value="1"/>
</dbReference>
<accession>A0ABT3GKG3</accession>
<dbReference type="InterPro" id="IPR023393">
    <property type="entry name" value="START-like_dom_sf"/>
</dbReference>
<dbReference type="EMBL" id="JAPDDT010000006">
    <property type="protein sequence ID" value="MCW1923961.1"/>
    <property type="molecule type" value="Genomic_DNA"/>
</dbReference>
<comment type="caution">
    <text evidence="1">The sequence shown here is derived from an EMBL/GenBank/DDBJ whole genome shotgun (WGS) entry which is preliminary data.</text>
</comment>
<organism evidence="1 2">
    <name type="scientific">Luteolibacter arcticus</name>
    <dbReference type="NCBI Taxonomy" id="1581411"/>
    <lineage>
        <taxon>Bacteria</taxon>
        <taxon>Pseudomonadati</taxon>
        <taxon>Verrucomicrobiota</taxon>
        <taxon>Verrucomicrobiia</taxon>
        <taxon>Verrucomicrobiales</taxon>
        <taxon>Verrucomicrobiaceae</taxon>
        <taxon>Luteolibacter</taxon>
    </lineage>
</organism>
<dbReference type="SUPFAM" id="SSF55961">
    <property type="entry name" value="Bet v1-like"/>
    <property type="match status" value="1"/>
</dbReference>
<reference evidence="1 2" key="1">
    <citation type="submission" date="2022-10" db="EMBL/GenBank/DDBJ databases">
        <title>Luteolibacter arcticus strain CCTCC AB 2014275, whole genome shotgun sequencing project.</title>
        <authorList>
            <person name="Zhao G."/>
            <person name="Shen L."/>
        </authorList>
    </citation>
    <scope>NUCLEOTIDE SEQUENCE [LARGE SCALE GENOMIC DNA]</scope>
    <source>
        <strain evidence="1 2">CCTCC AB 2014275</strain>
    </source>
</reference>
<name>A0ABT3GKG3_9BACT</name>
<evidence type="ECO:0000313" key="2">
    <source>
        <dbReference type="Proteomes" id="UP001320876"/>
    </source>
</evidence>
<dbReference type="CDD" id="cd07820">
    <property type="entry name" value="SRPBCC_3"/>
    <property type="match status" value="1"/>
</dbReference>
<keyword evidence="2" id="KW-1185">Reference proteome</keyword>
<evidence type="ECO:0000313" key="1">
    <source>
        <dbReference type="EMBL" id="MCW1923961.1"/>
    </source>
</evidence>
<dbReference type="RefSeq" id="WP_264488067.1">
    <property type="nucleotide sequence ID" value="NZ_JAPDDT010000006.1"/>
</dbReference>